<dbReference type="InterPro" id="IPR036249">
    <property type="entry name" value="Thioredoxin-like_sf"/>
</dbReference>
<dbReference type="PROSITE" id="PS50206">
    <property type="entry name" value="RHODANESE_3"/>
    <property type="match status" value="1"/>
</dbReference>
<dbReference type="InterPro" id="IPR001763">
    <property type="entry name" value="Rhodanese-like_dom"/>
</dbReference>
<dbReference type="SUPFAM" id="SSF52833">
    <property type="entry name" value="Thioredoxin-like"/>
    <property type="match status" value="1"/>
</dbReference>
<dbReference type="AlphaFoldDB" id="A0A7W9E0F4"/>
<feature type="domain" description="Rhodanese" evidence="3">
    <location>
        <begin position="79"/>
        <end position="169"/>
    </location>
</feature>
<protein>
    <submittedName>
        <fullName evidence="5">Rhodanese-related sulfurtransferase</fullName>
    </submittedName>
</protein>
<dbReference type="CDD" id="cd00158">
    <property type="entry name" value="RHOD"/>
    <property type="match status" value="1"/>
</dbReference>
<dbReference type="GO" id="GO:0016740">
    <property type="term" value="F:transferase activity"/>
    <property type="evidence" value="ECO:0007669"/>
    <property type="project" value="UniProtKB-KW"/>
</dbReference>
<dbReference type="RefSeq" id="WP_260171776.1">
    <property type="nucleotide sequence ID" value="NZ_JACHCE010000004.1"/>
</dbReference>
<dbReference type="Gene3D" id="3.40.250.10">
    <property type="entry name" value="Rhodanese-like domain"/>
    <property type="match status" value="1"/>
</dbReference>
<dbReference type="SUPFAM" id="SSF52821">
    <property type="entry name" value="Rhodanese/Cell cycle control phosphatase"/>
    <property type="match status" value="1"/>
</dbReference>
<dbReference type="PANTHER" id="PTHR45663:SF11">
    <property type="entry name" value="GEO12009P1"/>
    <property type="match status" value="1"/>
</dbReference>
<dbReference type="InterPro" id="IPR013766">
    <property type="entry name" value="Thioredoxin_domain"/>
</dbReference>
<reference evidence="5 6" key="1">
    <citation type="submission" date="2020-08" db="EMBL/GenBank/DDBJ databases">
        <title>Genomic Encyclopedia of Type Strains, Phase IV (KMG-V): Genome sequencing to study the core and pangenomes of soil and plant-associated prokaryotes.</title>
        <authorList>
            <person name="Whitman W."/>
        </authorList>
    </citation>
    <scope>NUCLEOTIDE SEQUENCE [LARGE SCALE GENOMIC DNA]</scope>
    <source>
        <strain evidence="5 6">S3M1</strain>
    </source>
</reference>
<dbReference type="EMBL" id="JACHCE010000004">
    <property type="protein sequence ID" value="MBB5637224.1"/>
    <property type="molecule type" value="Genomic_DNA"/>
</dbReference>
<dbReference type="GO" id="GO:0015035">
    <property type="term" value="F:protein-disulfide reductase activity"/>
    <property type="evidence" value="ECO:0007669"/>
    <property type="project" value="TreeGrafter"/>
</dbReference>
<gene>
    <name evidence="5" type="ORF">HDE68_003137</name>
</gene>
<keyword evidence="2" id="KW-0732">Signal</keyword>
<dbReference type="CDD" id="cd02947">
    <property type="entry name" value="TRX_family"/>
    <property type="match status" value="1"/>
</dbReference>
<feature type="region of interest" description="Disordered" evidence="1">
    <location>
        <begin position="43"/>
        <end position="62"/>
    </location>
</feature>
<dbReference type="Pfam" id="PF00085">
    <property type="entry name" value="Thioredoxin"/>
    <property type="match status" value="1"/>
</dbReference>
<dbReference type="GO" id="GO:0005737">
    <property type="term" value="C:cytoplasm"/>
    <property type="evidence" value="ECO:0007669"/>
    <property type="project" value="TreeGrafter"/>
</dbReference>
<dbReference type="Pfam" id="PF00581">
    <property type="entry name" value="Rhodanese"/>
    <property type="match status" value="1"/>
</dbReference>
<feature type="domain" description="Thioredoxin" evidence="4">
    <location>
        <begin position="117"/>
        <end position="277"/>
    </location>
</feature>
<evidence type="ECO:0000313" key="6">
    <source>
        <dbReference type="Proteomes" id="UP000537204"/>
    </source>
</evidence>
<evidence type="ECO:0000259" key="4">
    <source>
        <dbReference type="PROSITE" id="PS51352"/>
    </source>
</evidence>
<sequence length="278" mass="29897">MKQIKHFILMLLVSAAGTVKAQQSPGENHQALAKANGLASSGAHTALSKTNGPASSRPKEQTAAKESFLTLAEFAFSVKKASAQLIDARTHEEFIQNHIKGAINIDPASAGYAKQIAELAKEKPVFIYSIANGRSVTVAKELRAKGFKEVNVLPGGIANWIGSGYPIISNTKKGLALSSAQFNTLTGSSDLVLVDFGSRYCGACKQLIPVLDSLEKKQDLKAKIIRIEAYDNTELLKDLKINQLPTLVLYQGGKQIWKKAGLSSAAELETLINRKGHE</sequence>
<feature type="signal peptide" evidence="2">
    <location>
        <begin position="1"/>
        <end position="21"/>
    </location>
</feature>
<dbReference type="SMART" id="SM00450">
    <property type="entry name" value="RHOD"/>
    <property type="match status" value="1"/>
</dbReference>
<evidence type="ECO:0000256" key="2">
    <source>
        <dbReference type="SAM" id="SignalP"/>
    </source>
</evidence>
<dbReference type="Gene3D" id="3.40.30.10">
    <property type="entry name" value="Glutaredoxin"/>
    <property type="match status" value="1"/>
</dbReference>
<evidence type="ECO:0000259" key="3">
    <source>
        <dbReference type="PROSITE" id="PS50206"/>
    </source>
</evidence>
<proteinExistence type="predicted"/>
<organism evidence="5 6">
    <name type="scientific">Pedobacter cryoconitis</name>
    <dbReference type="NCBI Taxonomy" id="188932"/>
    <lineage>
        <taxon>Bacteria</taxon>
        <taxon>Pseudomonadati</taxon>
        <taxon>Bacteroidota</taxon>
        <taxon>Sphingobacteriia</taxon>
        <taxon>Sphingobacteriales</taxon>
        <taxon>Sphingobacteriaceae</taxon>
        <taxon>Pedobacter</taxon>
    </lineage>
</organism>
<comment type="caution">
    <text evidence="5">The sequence shown here is derived from an EMBL/GenBank/DDBJ whole genome shotgun (WGS) entry which is preliminary data.</text>
</comment>
<accession>A0A7W9E0F4</accession>
<feature type="compositionally biased region" description="Polar residues" evidence="1">
    <location>
        <begin position="43"/>
        <end position="54"/>
    </location>
</feature>
<feature type="chain" id="PRO_5031369296" evidence="2">
    <location>
        <begin position="22"/>
        <end position="278"/>
    </location>
</feature>
<dbReference type="Proteomes" id="UP000537204">
    <property type="component" value="Unassembled WGS sequence"/>
</dbReference>
<dbReference type="InterPro" id="IPR036873">
    <property type="entry name" value="Rhodanese-like_dom_sf"/>
</dbReference>
<dbReference type="PROSITE" id="PS51352">
    <property type="entry name" value="THIOREDOXIN_2"/>
    <property type="match status" value="1"/>
</dbReference>
<keyword evidence="5" id="KW-0808">Transferase</keyword>
<evidence type="ECO:0000256" key="1">
    <source>
        <dbReference type="SAM" id="MobiDB-lite"/>
    </source>
</evidence>
<evidence type="ECO:0000313" key="5">
    <source>
        <dbReference type="EMBL" id="MBB5637224.1"/>
    </source>
</evidence>
<dbReference type="PANTHER" id="PTHR45663">
    <property type="entry name" value="GEO12009P1"/>
    <property type="match status" value="1"/>
</dbReference>
<name>A0A7W9E0F4_9SPHI</name>